<proteinExistence type="predicted"/>
<reference evidence="1 2" key="1">
    <citation type="submission" date="2018-03" db="EMBL/GenBank/DDBJ databases">
        <title>Genomic Encyclopedia of Type Strains, Phase III (KMG-III): the genomes of soil and plant-associated and newly described type strains.</title>
        <authorList>
            <person name="Whitman W."/>
        </authorList>
    </citation>
    <scope>NUCLEOTIDE SEQUENCE [LARGE SCALE GENOMIC DNA]</scope>
    <source>
        <strain evidence="1 2">CGMCC 1.12700</strain>
    </source>
</reference>
<dbReference type="OrthoDB" id="1030341at2"/>
<name>A0A2P8D0U9_9BACT</name>
<keyword evidence="2" id="KW-1185">Reference proteome</keyword>
<dbReference type="EMBL" id="PYGD01000007">
    <property type="protein sequence ID" value="PSK90853.1"/>
    <property type="molecule type" value="Genomic_DNA"/>
</dbReference>
<dbReference type="Pfam" id="PF14460">
    <property type="entry name" value="Prok-E2_D"/>
    <property type="match status" value="1"/>
</dbReference>
<gene>
    <name evidence="1" type="ORF">B0I18_107265</name>
</gene>
<accession>A0A2P8D0U9</accession>
<dbReference type="Proteomes" id="UP000240572">
    <property type="component" value="Unassembled WGS sequence"/>
</dbReference>
<dbReference type="RefSeq" id="WP_106524118.1">
    <property type="nucleotide sequence ID" value="NZ_PYGD01000007.1"/>
</dbReference>
<dbReference type="InterPro" id="IPR032787">
    <property type="entry name" value="Prok-E2_D"/>
</dbReference>
<protein>
    <submittedName>
        <fullName evidence="1">PRTRC genetic system protein B</fullName>
    </submittedName>
</protein>
<organism evidence="1 2">
    <name type="scientific">Taibaiella chishuiensis</name>
    <dbReference type="NCBI Taxonomy" id="1434707"/>
    <lineage>
        <taxon>Bacteria</taxon>
        <taxon>Pseudomonadati</taxon>
        <taxon>Bacteroidota</taxon>
        <taxon>Chitinophagia</taxon>
        <taxon>Chitinophagales</taxon>
        <taxon>Chitinophagaceae</taxon>
        <taxon>Taibaiella</taxon>
    </lineage>
</organism>
<evidence type="ECO:0000313" key="1">
    <source>
        <dbReference type="EMBL" id="PSK90853.1"/>
    </source>
</evidence>
<evidence type="ECO:0000313" key="2">
    <source>
        <dbReference type="Proteomes" id="UP000240572"/>
    </source>
</evidence>
<dbReference type="AlphaFoldDB" id="A0A2P8D0U9"/>
<comment type="caution">
    <text evidence="1">The sequence shown here is derived from an EMBL/GenBank/DDBJ whole genome shotgun (WGS) entry which is preliminary data.</text>
</comment>
<sequence>MNNITREFEQIFAPYKALLIYKTLKQDNETYVEAYDVDQNGFPINAHPLSIQESVSLAQSLASSKELKNNYLQCKGLLPGNLIYLDLDFSGYAVWFTPPQKVQLYFKDHLGIPCGQAHIPSLIWKADKKAVSVFAHKGQERPSLNNVLYVAPFFNVDSNGNVCMGNVDVDFSQGYFLEDFIRKWESNFFGSYFSHTLGGHSLAKGNIVQLWQRLMGSGKTFPESQLVKTKLTLKSLLK</sequence>